<evidence type="ECO:0000256" key="2">
    <source>
        <dbReference type="ARBA" id="ARBA00012438"/>
    </source>
</evidence>
<comment type="caution">
    <text evidence="5">The sequence shown here is derived from an EMBL/GenBank/DDBJ whole genome shotgun (WGS) entry which is preliminary data.</text>
</comment>
<dbReference type="PRINTS" id="PR00344">
    <property type="entry name" value="BCTRLSENSOR"/>
</dbReference>
<keyword evidence="6" id="KW-1185">Reference proteome</keyword>
<dbReference type="Pfam" id="PF02518">
    <property type="entry name" value="HATPase_c"/>
    <property type="match status" value="1"/>
</dbReference>
<dbReference type="PROSITE" id="PS50109">
    <property type="entry name" value="HIS_KIN"/>
    <property type="match status" value="1"/>
</dbReference>
<comment type="catalytic activity">
    <reaction evidence="1">
        <text>ATP + protein L-histidine = ADP + protein N-phospho-L-histidine.</text>
        <dbReference type="EC" id="2.7.13.3"/>
    </reaction>
</comment>
<dbReference type="Gene3D" id="3.30.565.10">
    <property type="entry name" value="Histidine kinase-like ATPase, C-terminal domain"/>
    <property type="match status" value="1"/>
</dbReference>
<dbReference type="SMART" id="SM00387">
    <property type="entry name" value="HATPase_c"/>
    <property type="match status" value="1"/>
</dbReference>
<sequence length="310" mass="34483">MIIFVVIFMISIIARGTIRKITNIESELSNASEEKSNLITKLEEAQSQLLQSKKLASVGQLAAGVAHEINNPIGYVNLNISTISVDLLEIFRLLDLYGAADEVIKNEAAIFEPIQRLKEHLDLEYLKDDIIDALKESNEGISRVTKIVQYLKEFSHVDQQSDWVFADLQSALDTTLNIANNEIKYKASVIREYGEIPKVECIPSQLNQVFLNLIVNAAHAIEKQGTITIRTRVDRDSVIIEVSDDGCGIPEDIQHRIFDPFYTTKQVGEGTGLGLSLSYGIIQNHNGDLSVESEPGKGTTFTIRLPLEQS</sequence>
<name>A0A1T2L0Q8_9GAMM</name>
<dbReference type="InterPro" id="IPR004358">
    <property type="entry name" value="Sig_transdc_His_kin-like_C"/>
</dbReference>
<dbReference type="PANTHER" id="PTHR43065:SF50">
    <property type="entry name" value="HISTIDINE KINASE"/>
    <property type="match status" value="1"/>
</dbReference>
<reference evidence="5 6" key="1">
    <citation type="submission" date="2016-11" db="EMBL/GenBank/DDBJ databases">
        <title>Mixed transmission modes and dynamic genome evolution in an obligate animal-bacterial symbiosis.</title>
        <authorList>
            <person name="Russell S.L."/>
            <person name="Corbett-Detig R.B."/>
            <person name="Cavanaugh C.M."/>
        </authorList>
    </citation>
    <scope>NUCLEOTIDE SEQUENCE [LARGE SCALE GENOMIC DNA]</scope>
    <source>
        <strain evidence="5">Sveles-Q1</strain>
    </source>
</reference>
<accession>A0A1T2L0Q8</accession>
<dbReference type="AlphaFoldDB" id="A0A1T2L0Q8"/>
<protein>
    <recommendedName>
        <fullName evidence="2">histidine kinase</fullName>
        <ecNumber evidence="2">2.7.13.3</ecNumber>
    </recommendedName>
</protein>
<dbReference type="InterPro" id="IPR005467">
    <property type="entry name" value="His_kinase_dom"/>
</dbReference>
<dbReference type="SUPFAM" id="SSF55874">
    <property type="entry name" value="ATPase domain of HSP90 chaperone/DNA topoisomerase II/histidine kinase"/>
    <property type="match status" value="1"/>
</dbReference>
<evidence type="ECO:0000256" key="3">
    <source>
        <dbReference type="SAM" id="Coils"/>
    </source>
</evidence>
<evidence type="ECO:0000256" key="1">
    <source>
        <dbReference type="ARBA" id="ARBA00000085"/>
    </source>
</evidence>
<dbReference type="EMBL" id="MPRL01000076">
    <property type="protein sequence ID" value="OOZ38693.1"/>
    <property type="molecule type" value="Genomic_DNA"/>
</dbReference>
<dbReference type="PANTHER" id="PTHR43065">
    <property type="entry name" value="SENSOR HISTIDINE KINASE"/>
    <property type="match status" value="1"/>
</dbReference>
<feature type="domain" description="Histidine kinase" evidence="4">
    <location>
        <begin position="64"/>
        <end position="309"/>
    </location>
</feature>
<dbReference type="GO" id="GO:0004673">
    <property type="term" value="F:protein histidine kinase activity"/>
    <property type="evidence" value="ECO:0007669"/>
    <property type="project" value="UniProtKB-EC"/>
</dbReference>
<evidence type="ECO:0000259" key="4">
    <source>
        <dbReference type="PROSITE" id="PS50109"/>
    </source>
</evidence>
<evidence type="ECO:0000313" key="6">
    <source>
        <dbReference type="Proteomes" id="UP000191110"/>
    </source>
</evidence>
<dbReference type="InterPro" id="IPR003594">
    <property type="entry name" value="HATPase_dom"/>
</dbReference>
<proteinExistence type="predicted"/>
<gene>
    <name evidence="5" type="ORF">BOW53_14685</name>
</gene>
<dbReference type="InterPro" id="IPR036890">
    <property type="entry name" value="HATPase_C_sf"/>
</dbReference>
<organism evidence="5 6">
    <name type="scientific">Solemya pervernicosa gill symbiont</name>
    <dbReference type="NCBI Taxonomy" id="642797"/>
    <lineage>
        <taxon>Bacteria</taxon>
        <taxon>Pseudomonadati</taxon>
        <taxon>Pseudomonadota</taxon>
        <taxon>Gammaproteobacteria</taxon>
        <taxon>sulfur-oxidizing symbionts</taxon>
    </lineage>
</organism>
<evidence type="ECO:0000313" key="5">
    <source>
        <dbReference type="EMBL" id="OOZ38693.1"/>
    </source>
</evidence>
<dbReference type="EC" id="2.7.13.3" evidence="2"/>
<dbReference type="Gene3D" id="1.10.287.130">
    <property type="match status" value="1"/>
</dbReference>
<keyword evidence="3" id="KW-0175">Coiled coil</keyword>
<feature type="coiled-coil region" evidence="3">
    <location>
        <begin position="14"/>
        <end position="48"/>
    </location>
</feature>
<dbReference type="Proteomes" id="UP000191110">
    <property type="component" value="Unassembled WGS sequence"/>
</dbReference>
<dbReference type="OrthoDB" id="1931120at2"/>